<dbReference type="GO" id="GO:0019239">
    <property type="term" value="F:deaminase activity"/>
    <property type="evidence" value="ECO:0007669"/>
    <property type="project" value="TreeGrafter"/>
</dbReference>
<organism evidence="2">
    <name type="scientific">Singulisphaera sp. Ch08</name>
    <dbReference type="NCBI Taxonomy" id="3120278"/>
    <lineage>
        <taxon>Bacteria</taxon>
        <taxon>Pseudomonadati</taxon>
        <taxon>Planctomycetota</taxon>
        <taxon>Planctomycetia</taxon>
        <taxon>Isosphaerales</taxon>
        <taxon>Isosphaeraceae</taxon>
        <taxon>Singulisphaera</taxon>
    </lineage>
</organism>
<dbReference type="InterPro" id="IPR035959">
    <property type="entry name" value="RutC-like_sf"/>
</dbReference>
<dbReference type="EMBL" id="CP155447">
    <property type="protein sequence ID" value="XBH02169.1"/>
    <property type="molecule type" value="Genomic_DNA"/>
</dbReference>
<dbReference type="PANTHER" id="PTHR11803:SF58">
    <property type="entry name" value="PROTEIN HMF1-RELATED"/>
    <property type="match status" value="1"/>
</dbReference>
<evidence type="ECO:0000313" key="2">
    <source>
        <dbReference type="EMBL" id="XBH02169.1"/>
    </source>
</evidence>
<protein>
    <submittedName>
        <fullName evidence="2">RidA family protein</fullName>
        <ecNumber evidence="2">3.5.-.-</ecNumber>
    </submittedName>
</protein>
<sequence>MTRNAWAMKSAFFLRGSLAIGFIGFTLSGVALADEGEKRKVRFIAPDDSAGTSSAVIVPSALNLAHTAQFLPLDERGSIVGPERAAEQAAVVLDRLEAALKEVGSGLDRVVKVNVYAARTDVLPAFRTAFSARMKGQARPALTVVVGVLAHPEALVAIDAIAETPETTRPLTPAPAGQRSGAALAILPAGARVYVSGQAEPNTDLALATRETLKSLGKTLAYLGLDKTHVVQLKAFMEPMSAAAVVEREMTTFFGTGSVPPLAYVEWRSGPTVPIEIELIAKAGPRTELAAVEALTPTGMKASPVFSKVVRVNRGDLVYLSGLYGLPQTKGTEQVETIFKTLEKLLAETGTDFRHLAKATYYVTDDEASRALNDLRPKYYDPKIPPAASKAIVPGVGADGKTVTLDMIGVTVPAESASPPK</sequence>
<dbReference type="EC" id="3.5.-.-" evidence="2"/>
<reference evidence="2" key="1">
    <citation type="submission" date="2024-05" db="EMBL/GenBank/DDBJ databases">
        <title>Planctomycetes of the genus Singulisphaera possess chitinolytic capabilities.</title>
        <authorList>
            <person name="Ivanova A."/>
        </authorList>
    </citation>
    <scope>NUCLEOTIDE SEQUENCE</scope>
    <source>
        <strain evidence="2">Ch08T</strain>
    </source>
</reference>
<keyword evidence="2" id="KW-0378">Hydrolase</keyword>
<dbReference type="InterPro" id="IPR006175">
    <property type="entry name" value="YjgF/YER057c/UK114"/>
</dbReference>
<proteinExistence type="inferred from homology"/>
<dbReference type="CDD" id="cd00448">
    <property type="entry name" value="YjgF_YER057c_UK114_family"/>
    <property type="match status" value="3"/>
</dbReference>
<dbReference type="Pfam" id="PF01042">
    <property type="entry name" value="Ribonuc_L-PSP"/>
    <property type="match status" value="3"/>
</dbReference>
<evidence type="ECO:0000256" key="1">
    <source>
        <dbReference type="ARBA" id="ARBA00010552"/>
    </source>
</evidence>
<dbReference type="Gene3D" id="3.30.1330.40">
    <property type="entry name" value="RutC-like"/>
    <property type="match status" value="3"/>
</dbReference>
<name>A0AAU7CAY1_9BACT</name>
<dbReference type="SUPFAM" id="SSF55298">
    <property type="entry name" value="YjgF-like"/>
    <property type="match status" value="3"/>
</dbReference>
<dbReference type="GO" id="GO:0005829">
    <property type="term" value="C:cytosol"/>
    <property type="evidence" value="ECO:0007669"/>
    <property type="project" value="TreeGrafter"/>
</dbReference>
<dbReference type="AlphaFoldDB" id="A0AAU7CAY1"/>
<comment type="similarity">
    <text evidence="1">Belongs to the RutC family.</text>
</comment>
<gene>
    <name evidence="2" type="ORF">V5E97_28100</name>
</gene>
<dbReference type="PANTHER" id="PTHR11803">
    <property type="entry name" value="2-IMINOBUTANOATE/2-IMINOPROPANOATE DEAMINASE RIDA"/>
    <property type="match status" value="1"/>
</dbReference>
<accession>A0AAU7CAY1</accession>
<dbReference type="RefSeq" id="WP_406694911.1">
    <property type="nucleotide sequence ID" value="NZ_CP155447.1"/>
</dbReference>